<dbReference type="CDD" id="cd02440">
    <property type="entry name" value="AdoMet_MTases"/>
    <property type="match status" value="1"/>
</dbReference>
<evidence type="ECO:0000256" key="12">
    <source>
        <dbReference type="ARBA" id="ARBA00047283"/>
    </source>
</evidence>
<evidence type="ECO:0000256" key="6">
    <source>
        <dbReference type="ARBA" id="ARBA00022603"/>
    </source>
</evidence>
<dbReference type="Pfam" id="PF22458">
    <property type="entry name" value="RsmF-B_ferredox"/>
    <property type="match status" value="1"/>
</dbReference>
<gene>
    <name evidence="15" type="primary">rsmB</name>
    <name evidence="15" type="ORF">FYJ75_04340</name>
</gene>
<dbReference type="NCBIfam" id="TIGR00563">
    <property type="entry name" value="rsmB"/>
    <property type="match status" value="1"/>
</dbReference>
<proteinExistence type="inferred from homology"/>
<dbReference type="RefSeq" id="WP_328596858.1">
    <property type="nucleotide sequence ID" value="NZ_VUNI01000005.1"/>
</dbReference>
<dbReference type="GO" id="GO:0005737">
    <property type="term" value="C:cytoplasm"/>
    <property type="evidence" value="ECO:0007669"/>
    <property type="project" value="UniProtKB-SubCell"/>
</dbReference>
<protein>
    <recommendedName>
        <fullName evidence="3">16S rRNA (cytosine(967)-C(5))-methyltransferase</fullName>
        <ecNumber evidence="3">2.1.1.176</ecNumber>
    </recommendedName>
    <alternativeName>
        <fullName evidence="10">16S rRNA m5C967 methyltransferase</fullName>
    </alternativeName>
    <alternativeName>
        <fullName evidence="11">rRNA (cytosine-C(5)-)-methyltransferase RsmB</fullName>
    </alternativeName>
</protein>
<keyword evidence="6 13" id="KW-0489">Methyltransferase</keyword>
<name>A0A6L5YPZ1_9FIRM</name>
<organism evidence="15 16">
    <name type="scientific">Roseburia porci</name>
    <dbReference type="NCBI Taxonomy" id="2605790"/>
    <lineage>
        <taxon>Bacteria</taxon>
        <taxon>Bacillati</taxon>
        <taxon>Bacillota</taxon>
        <taxon>Clostridia</taxon>
        <taxon>Lachnospirales</taxon>
        <taxon>Lachnospiraceae</taxon>
        <taxon>Roseburia</taxon>
    </lineage>
</organism>
<evidence type="ECO:0000256" key="7">
    <source>
        <dbReference type="ARBA" id="ARBA00022679"/>
    </source>
</evidence>
<reference evidence="15 16" key="1">
    <citation type="submission" date="2019-08" db="EMBL/GenBank/DDBJ databases">
        <title>In-depth cultivation of the pig gut microbiome towards novel bacterial diversity and tailored functional studies.</title>
        <authorList>
            <person name="Wylensek D."/>
            <person name="Hitch T.C.A."/>
            <person name="Clavel T."/>
        </authorList>
    </citation>
    <scope>NUCLEOTIDE SEQUENCE [LARGE SCALE GENOMIC DNA]</scope>
    <source>
        <strain evidence="15 16">MUC/MUC-530-WT-4D</strain>
    </source>
</reference>
<evidence type="ECO:0000256" key="5">
    <source>
        <dbReference type="ARBA" id="ARBA00022552"/>
    </source>
</evidence>
<accession>A0A6L5YPZ1</accession>
<dbReference type="InterPro" id="IPR001678">
    <property type="entry name" value="MeTrfase_RsmB-F_NOP2_dom"/>
</dbReference>
<feature type="domain" description="SAM-dependent MTase RsmB/NOP-type" evidence="14">
    <location>
        <begin position="175"/>
        <end position="452"/>
    </location>
</feature>
<dbReference type="AlphaFoldDB" id="A0A6L5YPZ1"/>
<sequence length="452" mass="51850">MTTNTNIRELVLDILIEVNEKDQYSHLVIRSVLDKYQYLDKKERAFLTRLAEGTIEHQIEMDYMIDSFSKVKVRKMKPLIRNLLRMSVYQLRYMDAIPDSAVCNEAVKLAKKRGFRQLSGFVNGVLRSIVREGDKLLYPDAAIEPKRYLEVKYSVPGWIIKRWMKAYGFEQTETILSNFYQESPLTIRTNRTKCTPEELQTRLINEQVTVERIGKIPAESGEFKDALGRLEDYAFKISDFDHLQSLQTFQDGDFYVQDLSSMLVAEMAAPKKGDYVIDVCAAPGGKSSHIAELMDGTGMVEARDLTEYKTDLIEENIRRHGLSNMKAVCMDATVFDRDSVEKADILVCDLPCSGLGVMGKKTDIRYKMTEAKEKELVQLQRQILKTVIPYVKENGTVIYSTCTIDRAENEENAAWIEREFPELSLVAMKQMLPGEAGNDGFFISKFVRRKHE</sequence>
<keyword evidence="8 13" id="KW-0949">S-adenosyl-L-methionine</keyword>
<dbReference type="NCBIfam" id="NF011494">
    <property type="entry name" value="PRK14902.1"/>
    <property type="match status" value="1"/>
</dbReference>
<evidence type="ECO:0000313" key="15">
    <source>
        <dbReference type="EMBL" id="MST74267.1"/>
    </source>
</evidence>
<evidence type="ECO:0000256" key="4">
    <source>
        <dbReference type="ARBA" id="ARBA00022490"/>
    </source>
</evidence>
<comment type="subcellular location">
    <subcellularLocation>
        <location evidence="2">Cytoplasm</location>
    </subcellularLocation>
</comment>
<dbReference type="SUPFAM" id="SSF48013">
    <property type="entry name" value="NusB-like"/>
    <property type="match status" value="1"/>
</dbReference>
<evidence type="ECO:0000256" key="8">
    <source>
        <dbReference type="ARBA" id="ARBA00022691"/>
    </source>
</evidence>
<comment type="similarity">
    <text evidence="13">Belongs to the class I-like SAM-binding methyltransferase superfamily. RsmB/NOP family.</text>
</comment>
<dbReference type="Gene3D" id="3.30.70.1170">
    <property type="entry name" value="Sun protein, domain 3"/>
    <property type="match status" value="1"/>
</dbReference>
<dbReference type="PANTHER" id="PTHR22807:SF53">
    <property type="entry name" value="RIBOSOMAL RNA SMALL SUBUNIT METHYLTRANSFERASE B-RELATED"/>
    <property type="match status" value="1"/>
</dbReference>
<dbReference type="InterPro" id="IPR029063">
    <property type="entry name" value="SAM-dependent_MTases_sf"/>
</dbReference>
<dbReference type="PANTHER" id="PTHR22807">
    <property type="entry name" value="NOP2 YEAST -RELATED NOL1/NOP2/FMU SUN DOMAIN-CONTAINING"/>
    <property type="match status" value="1"/>
</dbReference>
<keyword evidence="5" id="KW-0698">rRNA processing</keyword>
<keyword evidence="4" id="KW-0963">Cytoplasm</keyword>
<evidence type="ECO:0000256" key="11">
    <source>
        <dbReference type="ARBA" id="ARBA00031088"/>
    </source>
</evidence>
<dbReference type="InterPro" id="IPR035926">
    <property type="entry name" value="NusB-like_sf"/>
</dbReference>
<evidence type="ECO:0000256" key="2">
    <source>
        <dbReference type="ARBA" id="ARBA00004496"/>
    </source>
</evidence>
<dbReference type="GO" id="GO:0008649">
    <property type="term" value="F:rRNA methyltransferase activity"/>
    <property type="evidence" value="ECO:0007669"/>
    <property type="project" value="InterPro"/>
</dbReference>
<evidence type="ECO:0000256" key="3">
    <source>
        <dbReference type="ARBA" id="ARBA00012140"/>
    </source>
</evidence>
<keyword evidence="16" id="KW-1185">Reference proteome</keyword>
<feature type="binding site" evidence="13">
    <location>
        <begin position="280"/>
        <end position="286"/>
    </location>
    <ligand>
        <name>S-adenosyl-L-methionine</name>
        <dbReference type="ChEBI" id="CHEBI:59789"/>
    </ligand>
</feature>
<dbReference type="Pfam" id="PF01029">
    <property type="entry name" value="NusB"/>
    <property type="match status" value="1"/>
</dbReference>
<comment type="caution">
    <text evidence="15">The sequence shown here is derived from an EMBL/GenBank/DDBJ whole genome shotgun (WGS) entry which is preliminary data.</text>
</comment>
<dbReference type="Gene3D" id="3.40.50.150">
    <property type="entry name" value="Vaccinia Virus protein VP39"/>
    <property type="match status" value="1"/>
</dbReference>
<dbReference type="Pfam" id="PF01189">
    <property type="entry name" value="Methyltr_RsmB-F"/>
    <property type="match status" value="1"/>
</dbReference>
<evidence type="ECO:0000256" key="10">
    <source>
        <dbReference type="ARBA" id="ARBA00030399"/>
    </source>
</evidence>
<dbReference type="PROSITE" id="PS51686">
    <property type="entry name" value="SAM_MT_RSMB_NOP"/>
    <property type="match status" value="1"/>
</dbReference>
<dbReference type="SUPFAM" id="SSF53335">
    <property type="entry name" value="S-adenosyl-L-methionine-dependent methyltransferases"/>
    <property type="match status" value="1"/>
</dbReference>
<evidence type="ECO:0000256" key="9">
    <source>
        <dbReference type="ARBA" id="ARBA00022884"/>
    </source>
</evidence>
<feature type="binding site" evidence="13">
    <location>
        <position position="304"/>
    </location>
    <ligand>
        <name>S-adenosyl-L-methionine</name>
        <dbReference type="ChEBI" id="CHEBI:59789"/>
    </ligand>
</feature>
<dbReference type="PRINTS" id="PR02008">
    <property type="entry name" value="RCMTFAMILY"/>
</dbReference>
<dbReference type="GO" id="GO:0003723">
    <property type="term" value="F:RNA binding"/>
    <property type="evidence" value="ECO:0007669"/>
    <property type="project" value="UniProtKB-UniRule"/>
</dbReference>
<evidence type="ECO:0000313" key="16">
    <source>
        <dbReference type="Proteomes" id="UP000474024"/>
    </source>
</evidence>
<comment type="catalytic activity">
    <reaction evidence="12">
        <text>cytidine(967) in 16S rRNA + S-adenosyl-L-methionine = 5-methylcytidine(967) in 16S rRNA + S-adenosyl-L-homocysteine + H(+)</text>
        <dbReference type="Rhea" id="RHEA:42748"/>
        <dbReference type="Rhea" id="RHEA-COMP:10219"/>
        <dbReference type="Rhea" id="RHEA-COMP:10220"/>
        <dbReference type="ChEBI" id="CHEBI:15378"/>
        <dbReference type="ChEBI" id="CHEBI:57856"/>
        <dbReference type="ChEBI" id="CHEBI:59789"/>
        <dbReference type="ChEBI" id="CHEBI:74483"/>
        <dbReference type="ChEBI" id="CHEBI:82748"/>
        <dbReference type="EC" id="2.1.1.176"/>
    </reaction>
</comment>
<feature type="binding site" evidence="13">
    <location>
        <position position="349"/>
    </location>
    <ligand>
        <name>S-adenosyl-L-methionine</name>
        <dbReference type="ChEBI" id="CHEBI:59789"/>
    </ligand>
</feature>
<feature type="binding site" evidence="13">
    <location>
        <position position="331"/>
    </location>
    <ligand>
        <name>S-adenosyl-L-methionine</name>
        <dbReference type="ChEBI" id="CHEBI:59789"/>
    </ligand>
</feature>
<dbReference type="EC" id="2.1.1.176" evidence="3"/>
<evidence type="ECO:0000259" key="14">
    <source>
        <dbReference type="PROSITE" id="PS51686"/>
    </source>
</evidence>
<feature type="active site" description="Nucleophile" evidence="13">
    <location>
        <position position="402"/>
    </location>
</feature>
<keyword evidence="9 13" id="KW-0694">RNA-binding</keyword>
<dbReference type="InterPro" id="IPR006027">
    <property type="entry name" value="NusB_RsmB_TIM44"/>
</dbReference>
<dbReference type="InterPro" id="IPR023267">
    <property type="entry name" value="RCMT"/>
</dbReference>
<dbReference type="InterPro" id="IPR004573">
    <property type="entry name" value="rRNA_ssu_MeTfrase_B"/>
</dbReference>
<comment type="function">
    <text evidence="1">Specifically methylates the cytosine at position 967 (m5C967) of 16S rRNA.</text>
</comment>
<dbReference type="GO" id="GO:0006355">
    <property type="term" value="P:regulation of DNA-templated transcription"/>
    <property type="evidence" value="ECO:0007669"/>
    <property type="project" value="InterPro"/>
</dbReference>
<evidence type="ECO:0000256" key="13">
    <source>
        <dbReference type="PROSITE-ProRule" id="PRU01023"/>
    </source>
</evidence>
<dbReference type="InterPro" id="IPR049560">
    <property type="entry name" value="MeTrfase_RsmB-F_NOP2_cat"/>
</dbReference>
<dbReference type="InterPro" id="IPR054728">
    <property type="entry name" value="RsmB-like_ferredoxin"/>
</dbReference>
<keyword evidence="7 13" id="KW-0808">Transferase</keyword>
<dbReference type="Proteomes" id="UP000474024">
    <property type="component" value="Unassembled WGS sequence"/>
</dbReference>
<dbReference type="EMBL" id="VUNI01000005">
    <property type="protein sequence ID" value="MST74267.1"/>
    <property type="molecule type" value="Genomic_DNA"/>
</dbReference>
<dbReference type="Gene3D" id="1.10.940.10">
    <property type="entry name" value="NusB-like"/>
    <property type="match status" value="1"/>
</dbReference>
<evidence type="ECO:0000256" key="1">
    <source>
        <dbReference type="ARBA" id="ARBA00002724"/>
    </source>
</evidence>